<feature type="transmembrane region" description="Helical" evidence="1">
    <location>
        <begin position="253"/>
        <end position="274"/>
    </location>
</feature>
<sequence length="360" mass="39748">MATEYKIARLSNDRADSANGQCSVSYPFPKFAIVDIISYLLMAVAMLLIIKLKLLSALLAGLFAYQIVQQISPCLEHYLSSQSARWFSVVLIACIVVLGFTGISLEIAQHLKHSVTSTQELFEHVVCYLEQKVTQLPAWILEYLPINTAEIKSNISIFLYSHATQLQEGGKIILRSVSHILVGTVLGSIIAVSVLDKSNRAPLPAALVMRITRFTEAFRRIVFAQIKVSALNTFFTGLYLLVALPLFHSRLPLSKTLVIFTFIVGLLPVIGNLISNTMIVLVSLTSGIGIAVYSLIFLIIIHKLEYFVSAHIIGSEIEAKTWELLAAMLVMEAAFGLFGVIAAPLFYAYIKRELVLSNVL</sequence>
<name>A0A916JRK6_9BURK</name>
<keyword evidence="1" id="KW-0472">Membrane</keyword>
<evidence type="ECO:0000313" key="3">
    <source>
        <dbReference type="Proteomes" id="UP000693996"/>
    </source>
</evidence>
<evidence type="ECO:0000313" key="2">
    <source>
        <dbReference type="EMBL" id="CAG7596844.1"/>
    </source>
</evidence>
<proteinExistence type="predicted"/>
<organism evidence="2 3">
    <name type="scientific">Candidatus Vallotiella hemipterorum</name>
    <dbReference type="NCBI Taxonomy" id="1177213"/>
    <lineage>
        <taxon>Bacteria</taxon>
        <taxon>Pseudomonadati</taxon>
        <taxon>Pseudomonadota</taxon>
        <taxon>Betaproteobacteria</taxon>
        <taxon>Burkholderiales</taxon>
        <taxon>Burkholderiaceae</taxon>
        <taxon>Candidatus Vallotiella</taxon>
    </lineage>
</organism>
<feature type="transmembrane region" description="Helical" evidence="1">
    <location>
        <begin position="324"/>
        <end position="350"/>
    </location>
</feature>
<protein>
    <submittedName>
        <fullName evidence="2">Hypothetical membrane spanning protein</fullName>
    </submittedName>
</protein>
<evidence type="ECO:0000256" key="1">
    <source>
        <dbReference type="SAM" id="Phobius"/>
    </source>
</evidence>
<accession>A0A916JRK6</accession>
<dbReference type="RefSeq" id="WP_246583188.1">
    <property type="nucleotide sequence ID" value="NZ_OU343031.1"/>
</dbReference>
<dbReference type="AlphaFoldDB" id="A0A916JRK6"/>
<keyword evidence="1" id="KW-1133">Transmembrane helix</keyword>
<dbReference type="EMBL" id="OU343031">
    <property type="protein sequence ID" value="CAG7596844.1"/>
    <property type="molecule type" value="Genomic_DNA"/>
</dbReference>
<feature type="transmembrane region" description="Helical" evidence="1">
    <location>
        <begin position="36"/>
        <end position="65"/>
    </location>
</feature>
<keyword evidence="3" id="KW-1185">Reference proteome</keyword>
<dbReference type="Proteomes" id="UP000693996">
    <property type="component" value="Chromosome"/>
</dbReference>
<keyword evidence="1" id="KW-0812">Transmembrane</keyword>
<feature type="transmembrane region" description="Helical" evidence="1">
    <location>
        <begin position="281"/>
        <end position="304"/>
    </location>
</feature>
<gene>
    <name evidence="2" type="ORF">MYVALT_G_01190</name>
</gene>
<reference evidence="2" key="1">
    <citation type="submission" date="2021-06" db="EMBL/GenBank/DDBJ databases">
        <authorList>
            <person name="Szabo G."/>
        </authorList>
    </citation>
    <scope>NUCLEOTIDE SEQUENCE</scope>
    <source>
        <strain evidence="2">MYVALT</strain>
    </source>
</reference>
<dbReference type="KEGG" id="vtr:MYVALT_G_01190"/>
<feature type="transmembrane region" description="Helical" evidence="1">
    <location>
        <begin position="228"/>
        <end position="247"/>
    </location>
</feature>
<feature type="transmembrane region" description="Helical" evidence="1">
    <location>
        <begin position="86"/>
        <end position="105"/>
    </location>
</feature>